<dbReference type="GO" id="GO:0015288">
    <property type="term" value="F:porin activity"/>
    <property type="evidence" value="ECO:0007669"/>
    <property type="project" value="TreeGrafter"/>
</dbReference>
<dbReference type="Pfam" id="PF02321">
    <property type="entry name" value="OEP"/>
    <property type="match status" value="1"/>
</dbReference>
<dbReference type="OrthoDB" id="1680428at2"/>
<dbReference type="AlphaFoldDB" id="A0A142EPB3"/>
<evidence type="ECO:0000256" key="2">
    <source>
        <dbReference type="ARBA" id="ARBA00007613"/>
    </source>
</evidence>
<evidence type="ECO:0000256" key="8">
    <source>
        <dbReference type="SAM" id="Coils"/>
    </source>
</evidence>
<evidence type="ECO:0000256" key="4">
    <source>
        <dbReference type="ARBA" id="ARBA00022452"/>
    </source>
</evidence>
<dbReference type="Gene3D" id="1.20.1600.10">
    <property type="entry name" value="Outer membrane efflux proteins (OEP)"/>
    <property type="match status" value="2"/>
</dbReference>
<evidence type="ECO:0000256" key="5">
    <source>
        <dbReference type="ARBA" id="ARBA00022692"/>
    </source>
</evidence>
<sequence length="496" mass="56440">MPKVMKIKIVFNRRFRKSGFGFQVFDFKILTLLILFGVFSEVAMSQTLEDYLIIAAENNPGLKASYARFQAADARISQPGLPDPEMQIGVFLQPMERYMGNQTADYRIMQMFPWFGSIKTQKEEAKYMAQAQYQLFEENKNQLFYQVKVTWYELARLREEKELMRSNLEYLKKLEELSLVRFQGAANPSNSSGTNQPMESIISTTEGVSSGNVMGGMNATSTSKTPTSSMSPSNLSSMGSASPGMVDVLEIRLEIKELENQLEILEANETAFQIKFNQILSREKDSPISIETKLTPVTLDWEIKAILDSIQRNNPMLAMYEQEALAYEQKARMAKLDGNPMFGLGVNYVPFLPRENDGIDHSEHSMDMLMPMFTMTLPIFRNKTEAKIKEANFLQESALYNKKQTENLLAMEWANAYRDWQEASKNLALYNQQIDLVKQQVNLLTTAFQAGTSSYSDILRAKQRILSYEIKRLSALTIQHQSLAQLEALAGISLSK</sequence>
<reference evidence="10 11" key="2">
    <citation type="journal article" date="2016" name="Genome Announc.">
        <title>Complete Genome Sequence of Algoriphagus sp. Strain M8-2, Isolated from a Brackish Lake.</title>
        <authorList>
            <person name="Muraguchi Y."/>
            <person name="Kushimoto K."/>
            <person name="Ohtsubo Y."/>
            <person name="Suzuki T."/>
            <person name="Dohra H."/>
            <person name="Kimbara K."/>
            <person name="Shintani M."/>
        </authorList>
    </citation>
    <scope>NUCLEOTIDE SEQUENCE [LARGE SCALE GENOMIC DNA]</scope>
    <source>
        <strain evidence="10 11">M8-2</strain>
    </source>
</reference>
<evidence type="ECO:0000256" key="9">
    <source>
        <dbReference type="SAM" id="MobiDB-lite"/>
    </source>
</evidence>
<keyword evidence="4" id="KW-1134">Transmembrane beta strand</keyword>
<organism evidence="10 11">
    <name type="scientific">Algoriphagus sanaruensis</name>
    <dbReference type="NCBI Taxonomy" id="1727163"/>
    <lineage>
        <taxon>Bacteria</taxon>
        <taxon>Pseudomonadati</taxon>
        <taxon>Bacteroidota</taxon>
        <taxon>Cytophagia</taxon>
        <taxon>Cytophagales</taxon>
        <taxon>Cyclobacteriaceae</taxon>
        <taxon>Algoriphagus</taxon>
    </lineage>
</organism>
<gene>
    <name evidence="10" type="ORF">AO498_11045</name>
</gene>
<dbReference type="GO" id="GO:0015562">
    <property type="term" value="F:efflux transmembrane transporter activity"/>
    <property type="evidence" value="ECO:0007669"/>
    <property type="project" value="InterPro"/>
</dbReference>
<dbReference type="KEGG" id="alm:AO498_11045"/>
<keyword evidence="11" id="KW-1185">Reference proteome</keyword>
<reference evidence="11" key="1">
    <citation type="submission" date="2015-09" db="EMBL/GenBank/DDBJ databases">
        <title>Complete sequence of Algoriphagus sp. M8-2.</title>
        <authorList>
            <person name="Shintani M."/>
        </authorList>
    </citation>
    <scope>NUCLEOTIDE SEQUENCE [LARGE SCALE GENOMIC DNA]</scope>
    <source>
        <strain evidence="11">M8-2</strain>
    </source>
</reference>
<name>A0A142EPB3_9BACT</name>
<dbReference type="GO" id="GO:0009279">
    <property type="term" value="C:cell outer membrane"/>
    <property type="evidence" value="ECO:0007669"/>
    <property type="project" value="UniProtKB-SubCell"/>
</dbReference>
<keyword evidence="3" id="KW-0813">Transport</keyword>
<keyword evidence="8" id="KW-0175">Coiled coil</keyword>
<evidence type="ECO:0000256" key="7">
    <source>
        <dbReference type="ARBA" id="ARBA00023237"/>
    </source>
</evidence>
<feature type="region of interest" description="Disordered" evidence="9">
    <location>
        <begin position="215"/>
        <end position="241"/>
    </location>
</feature>
<dbReference type="SUPFAM" id="SSF56954">
    <property type="entry name" value="Outer membrane efflux proteins (OEP)"/>
    <property type="match status" value="2"/>
</dbReference>
<dbReference type="Proteomes" id="UP000073816">
    <property type="component" value="Chromosome"/>
</dbReference>
<evidence type="ECO:0008006" key="12">
    <source>
        <dbReference type="Google" id="ProtNLM"/>
    </source>
</evidence>
<dbReference type="GO" id="GO:1990281">
    <property type="term" value="C:efflux pump complex"/>
    <property type="evidence" value="ECO:0007669"/>
    <property type="project" value="TreeGrafter"/>
</dbReference>
<protein>
    <recommendedName>
        <fullName evidence="12">Transporter</fullName>
    </recommendedName>
</protein>
<keyword evidence="7" id="KW-0998">Cell outer membrane</keyword>
<evidence type="ECO:0000313" key="11">
    <source>
        <dbReference type="Proteomes" id="UP000073816"/>
    </source>
</evidence>
<accession>A0A142EPB3</accession>
<proteinExistence type="inferred from homology"/>
<dbReference type="PANTHER" id="PTHR30026:SF20">
    <property type="entry name" value="OUTER MEMBRANE PROTEIN TOLC"/>
    <property type="match status" value="1"/>
</dbReference>
<evidence type="ECO:0000256" key="3">
    <source>
        <dbReference type="ARBA" id="ARBA00022448"/>
    </source>
</evidence>
<comment type="subcellular location">
    <subcellularLocation>
        <location evidence="1">Cell outer membrane</location>
    </subcellularLocation>
</comment>
<dbReference type="PATRIC" id="fig|1727163.4.peg.2307"/>
<dbReference type="InterPro" id="IPR003423">
    <property type="entry name" value="OMP_efflux"/>
</dbReference>
<dbReference type="PANTHER" id="PTHR30026">
    <property type="entry name" value="OUTER MEMBRANE PROTEIN TOLC"/>
    <property type="match status" value="1"/>
</dbReference>
<feature type="compositionally biased region" description="Low complexity" evidence="9">
    <location>
        <begin position="220"/>
        <end position="241"/>
    </location>
</feature>
<dbReference type="InterPro" id="IPR051906">
    <property type="entry name" value="TolC-like"/>
</dbReference>
<feature type="coiled-coil region" evidence="8">
    <location>
        <begin position="248"/>
        <end position="275"/>
    </location>
</feature>
<dbReference type="EMBL" id="CP012836">
    <property type="protein sequence ID" value="AMQ56968.1"/>
    <property type="molecule type" value="Genomic_DNA"/>
</dbReference>
<evidence type="ECO:0000256" key="6">
    <source>
        <dbReference type="ARBA" id="ARBA00023136"/>
    </source>
</evidence>
<keyword evidence="6" id="KW-0472">Membrane</keyword>
<evidence type="ECO:0000313" key="10">
    <source>
        <dbReference type="EMBL" id="AMQ56968.1"/>
    </source>
</evidence>
<keyword evidence="5" id="KW-0812">Transmembrane</keyword>
<comment type="similarity">
    <text evidence="2">Belongs to the outer membrane factor (OMF) (TC 1.B.17) family.</text>
</comment>
<evidence type="ECO:0000256" key="1">
    <source>
        <dbReference type="ARBA" id="ARBA00004442"/>
    </source>
</evidence>
<dbReference type="STRING" id="1727163.AO498_11045"/>